<dbReference type="SUPFAM" id="SSF53098">
    <property type="entry name" value="Ribonuclease H-like"/>
    <property type="match status" value="1"/>
</dbReference>
<evidence type="ECO:0000256" key="16">
    <source>
        <dbReference type="RuleBase" id="RU004460"/>
    </source>
</evidence>
<keyword evidence="6 16" id="KW-0235">DNA replication</keyword>
<dbReference type="GO" id="GO:0006261">
    <property type="term" value="P:DNA-templated DNA replication"/>
    <property type="evidence" value="ECO:0007669"/>
    <property type="project" value="UniProtKB-UniRule"/>
</dbReference>
<dbReference type="CDD" id="cd08637">
    <property type="entry name" value="DNA_pol_A_pol_I_C"/>
    <property type="match status" value="1"/>
</dbReference>
<dbReference type="Gene3D" id="3.40.50.1010">
    <property type="entry name" value="5'-nuclease"/>
    <property type="match status" value="1"/>
</dbReference>
<dbReference type="SUPFAM" id="SSF56672">
    <property type="entry name" value="DNA/RNA polymerases"/>
    <property type="match status" value="1"/>
</dbReference>
<dbReference type="Proteomes" id="UP000184396">
    <property type="component" value="Unassembled WGS sequence"/>
</dbReference>
<gene>
    <name evidence="16" type="primary">polA</name>
    <name evidence="20" type="ORF">SAMN05216261_1766</name>
</gene>
<evidence type="ECO:0000256" key="1">
    <source>
        <dbReference type="ARBA" id="ARBA00007705"/>
    </source>
</evidence>
<comment type="similarity">
    <text evidence="1 16">Belongs to the DNA polymerase type-A family.</text>
</comment>
<dbReference type="NCBIfam" id="TIGR00593">
    <property type="entry name" value="pola"/>
    <property type="match status" value="1"/>
</dbReference>
<dbReference type="InterPro" id="IPR019760">
    <property type="entry name" value="DNA-dir_DNA_pol_A_CS"/>
</dbReference>
<dbReference type="Pfam" id="PF02739">
    <property type="entry name" value="5_3_exonuc_N"/>
    <property type="match status" value="1"/>
</dbReference>
<dbReference type="FunFam" id="1.10.150.20:FF:000003">
    <property type="entry name" value="DNA polymerase I"/>
    <property type="match status" value="1"/>
</dbReference>
<dbReference type="InterPro" id="IPR002421">
    <property type="entry name" value="5-3_exonuclease"/>
</dbReference>
<evidence type="ECO:0000256" key="3">
    <source>
        <dbReference type="ARBA" id="ARBA00020311"/>
    </source>
</evidence>
<keyword evidence="11 16" id="KW-0239">DNA-directed DNA polymerase</keyword>
<dbReference type="GO" id="GO:0008408">
    <property type="term" value="F:3'-5' exonuclease activity"/>
    <property type="evidence" value="ECO:0007669"/>
    <property type="project" value="UniProtKB-UniRule"/>
</dbReference>
<dbReference type="NCBIfam" id="NF004397">
    <property type="entry name" value="PRK05755.1"/>
    <property type="match status" value="1"/>
</dbReference>
<keyword evidence="5 16" id="KW-0548">Nucleotidyltransferase</keyword>
<dbReference type="OrthoDB" id="9806424at2"/>
<evidence type="ECO:0000256" key="12">
    <source>
        <dbReference type="ARBA" id="ARBA00023125"/>
    </source>
</evidence>
<dbReference type="SMART" id="SM00475">
    <property type="entry name" value="53EXOc"/>
    <property type="match status" value="1"/>
</dbReference>
<evidence type="ECO:0000259" key="18">
    <source>
        <dbReference type="SMART" id="SM00475"/>
    </source>
</evidence>
<evidence type="ECO:0000256" key="8">
    <source>
        <dbReference type="ARBA" id="ARBA00022763"/>
    </source>
</evidence>
<dbReference type="SMART" id="SM00474">
    <property type="entry name" value="35EXOc"/>
    <property type="match status" value="1"/>
</dbReference>
<keyword evidence="9 16" id="KW-0378">Hydrolase</keyword>
<keyword evidence="10 16" id="KW-0269">Exonuclease</keyword>
<dbReference type="eggNOG" id="COG0749">
    <property type="taxonomic scope" value="Bacteria"/>
</dbReference>
<evidence type="ECO:0000256" key="9">
    <source>
        <dbReference type="ARBA" id="ARBA00022801"/>
    </source>
</evidence>
<dbReference type="InterPro" id="IPR036397">
    <property type="entry name" value="RNaseH_sf"/>
</dbReference>
<keyword evidence="21" id="KW-1185">Reference proteome</keyword>
<sequence length="950" mass="107337">MSDQKRLFLVDAYALIFRGYYAFIKNPRINSKGEDTSAIMGFMNSLLDVIKRERPDHLAVCFDKGGSADRVEMYEDYKANRDETPEGIKTAVPHIYNILKAMHIPIMVKDGYEADDVIGTLSRQAEKEGYKTYMVTPDKDFAQLVTDNIFMYRPVFGGGYETWGIPEVKKKFEVEDPMQVIDFLGMMGDSSDNIPGLPGVGEKTAKKFIAQFGSMEGLLANTDQLKGKMKEKVEASKELGMLSKKLATIMLDVPVEFNAKDFELDHPDIEKVKEIFQELEFRRLTDNFLKTFATETTVNASNQNTTTSPKTETTSTPKEIKSAGAGQFSLFGADPSSETETVNEYTRKTAETTSHFYQSVTPGMATKLFIKNLLSQTSVCFDTETTGLNPLTAELVGIAFSWEIGKGFYLPFPENRDEAQELIEQIRPFFESESIEKVGQNLKYDIKVLAKYNVQVKGKLFDTMLAHYLINPDMRHNMDVLAETYLNYTPISIETLIGKKGKNQLSMRDVPLEKQTEYAVEDADITLQLKEHFKNELGEANTQKLFDDIEIPLLRVLAAMELEGINLDKDFLNSLSEELNNDILNLEQRIYAAAGEEFNIASPKQLGIILFEKLKLVDKPKKTKTGQYATSEDILSYLAKEHDIIKDILEYRGLAKLKSTYVDALPLQVEESTGRVHTDYMQTVAATGRLSSNNPNLQNIPIRTERGRQVRKAFIPRNEEYTLLAADYSQIELRIIAALSQEETMIEAFKNGEDIHASTASKVFNVPLNEVTREQRSNAKTVNFGIIYGVSAFGLSNQTDLSRSEAKDLIDTYYATYPKLRSFIHEQVDFARDNGYVQTVLGRRRYLKDINSRNAVVRGAAERNAVNAPIQGSAADIIKIAMIHIYNKLQDGNFKTKMLLQVHDELVFDVYKPEMEAIKTLVKSEMENAFKLDVPLDVDLDTGDNWLEAH</sequence>
<evidence type="ECO:0000313" key="20">
    <source>
        <dbReference type="EMBL" id="SHI77117.1"/>
    </source>
</evidence>
<evidence type="ECO:0000259" key="19">
    <source>
        <dbReference type="SMART" id="SM00482"/>
    </source>
</evidence>
<dbReference type="SMART" id="SM00482">
    <property type="entry name" value="POLAc"/>
    <property type="match status" value="1"/>
</dbReference>
<dbReference type="GO" id="GO:0003887">
    <property type="term" value="F:DNA-directed DNA polymerase activity"/>
    <property type="evidence" value="ECO:0007669"/>
    <property type="project" value="UniProtKB-UniRule"/>
</dbReference>
<dbReference type="CDD" id="cd09898">
    <property type="entry name" value="H3TH_53EXO"/>
    <property type="match status" value="1"/>
</dbReference>
<dbReference type="SUPFAM" id="SSF88723">
    <property type="entry name" value="PIN domain-like"/>
    <property type="match status" value="1"/>
</dbReference>
<proteinExistence type="inferred from homology"/>
<evidence type="ECO:0000256" key="15">
    <source>
        <dbReference type="NCBIfam" id="TIGR00593"/>
    </source>
</evidence>
<dbReference type="PROSITE" id="PS00447">
    <property type="entry name" value="DNA_POLYMERASE_A"/>
    <property type="match status" value="1"/>
</dbReference>
<dbReference type="AlphaFoldDB" id="A0A1M6DV34"/>
<comment type="function">
    <text evidence="16">In addition to polymerase activity, this DNA polymerase exhibits 3'-5' and 5'-3' exonuclease activity.</text>
</comment>
<keyword evidence="12 16" id="KW-0238">DNA-binding</keyword>
<dbReference type="Pfam" id="PF01612">
    <property type="entry name" value="DNA_pol_A_exo1"/>
    <property type="match status" value="1"/>
</dbReference>
<evidence type="ECO:0000256" key="13">
    <source>
        <dbReference type="ARBA" id="ARBA00023204"/>
    </source>
</evidence>
<protein>
    <recommendedName>
        <fullName evidence="3 15">DNA polymerase I</fullName>
        <ecNumber evidence="2 15">2.7.7.7</ecNumber>
    </recommendedName>
</protein>
<dbReference type="PANTHER" id="PTHR10133:SF27">
    <property type="entry name" value="DNA POLYMERASE NU"/>
    <property type="match status" value="1"/>
</dbReference>
<dbReference type="Pfam" id="PF00476">
    <property type="entry name" value="DNA_pol_A"/>
    <property type="match status" value="1"/>
</dbReference>
<dbReference type="EMBL" id="FQYK01000003">
    <property type="protein sequence ID" value="SHI77117.1"/>
    <property type="molecule type" value="Genomic_DNA"/>
</dbReference>
<dbReference type="InterPro" id="IPR018320">
    <property type="entry name" value="DNA_polymerase_1"/>
</dbReference>
<evidence type="ECO:0000313" key="21">
    <source>
        <dbReference type="Proteomes" id="UP000184396"/>
    </source>
</evidence>
<dbReference type="RefSeq" id="WP_019386696.1">
    <property type="nucleotide sequence ID" value="NZ_ALIH01000003.1"/>
</dbReference>
<comment type="catalytic activity">
    <reaction evidence="14 16">
        <text>DNA(n) + a 2'-deoxyribonucleoside 5'-triphosphate = DNA(n+1) + diphosphate</text>
        <dbReference type="Rhea" id="RHEA:22508"/>
        <dbReference type="Rhea" id="RHEA-COMP:17339"/>
        <dbReference type="Rhea" id="RHEA-COMP:17340"/>
        <dbReference type="ChEBI" id="CHEBI:33019"/>
        <dbReference type="ChEBI" id="CHEBI:61560"/>
        <dbReference type="ChEBI" id="CHEBI:173112"/>
        <dbReference type="EC" id="2.7.7.7"/>
    </reaction>
</comment>
<dbReference type="EC" id="2.7.7.7" evidence="2 15"/>
<evidence type="ECO:0000256" key="7">
    <source>
        <dbReference type="ARBA" id="ARBA00022722"/>
    </source>
</evidence>
<dbReference type="Gene3D" id="3.30.70.370">
    <property type="match status" value="1"/>
</dbReference>
<name>A0A1M6DV34_9FLAO</name>
<dbReference type="InterPro" id="IPR012337">
    <property type="entry name" value="RNaseH-like_sf"/>
</dbReference>
<feature type="domain" description="DNA-directed DNA polymerase family A palm" evidence="19">
    <location>
        <begin position="707"/>
        <end position="914"/>
    </location>
</feature>
<dbReference type="SMART" id="SM00279">
    <property type="entry name" value="HhH2"/>
    <property type="match status" value="1"/>
</dbReference>
<evidence type="ECO:0000256" key="4">
    <source>
        <dbReference type="ARBA" id="ARBA00022679"/>
    </source>
</evidence>
<dbReference type="InterPro" id="IPR043502">
    <property type="entry name" value="DNA/RNA_pol_sf"/>
</dbReference>
<dbReference type="GO" id="GO:0008409">
    <property type="term" value="F:5'-3' exonuclease activity"/>
    <property type="evidence" value="ECO:0007669"/>
    <property type="project" value="UniProtKB-UniRule"/>
</dbReference>
<dbReference type="Gene3D" id="1.20.1060.10">
    <property type="entry name" value="Taq DNA Polymerase, Chain T, domain 4"/>
    <property type="match status" value="1"/>
</dbReference>
<dbReference type="FunFam" id="1.20.1060.10:FF:000001">
    <property type="entry name" value="DNA polymerase I"/>
    <property type="match status" value="1"/>
</dbReference>
<dbReference type="CDD" id="cd09859">
    <property type="entry name" value="PIN_53EXO"/>
    <property type="match status" value="1"/>
</dbReference>
<feature type="domain" description="3'-5' exonuclease" evidence="17">
    <location>
        <begin position="357"/>
        <end position="538"/>
    </location>
</feature>
<evidence type="ECO:0000256" key="14">
    <source>
        <dbReference type="ARBA" id="ARBA00049244"/>
    </source>
</evidence>
<dbReference type="InterPro" id="IPR020045">
    <property type="entry name" value="DNA_polI_H3TH"/>
</dbReference>
<keyword evidence="4 16" id="KW-0808">Transferase</keyword>
<organism evidence="20 21">
    <name type="scientific">Algibacter luteus</name>
    <dbReference type="NCBI Taxonomy" id="1178825"/>
    <lineage>
        <taxon>Bacteria</taxon>
        <taxon>Pseudomonadati</taxon>
        <taxon>Bacteroidota</taxon>
        <taxon>Flavobacteriia</taxon>
        <taxon>Flavobacteriales</taxon>
        <taxon>Flavobacteriaceae</taxon>
        <taxon>Algibacter</taxon>
    </lineage>
</organism>
<evidence type="ECO:0000256" key="5">
    <source>
        <dbReference type="ARBA" id="ARBA00022695"/>
    </source>
</evidence>
<dbReference type="SUPFAM" id="SSF47807">
    <property type="entry name" value="5' to 3' exonuclease, C-terminal subdomain"/>
    <property type="match status" value="1"/>
</dbReference>
<keyword evidence="8 16" id="KW-0227">DNA damage</keyword>
<evidence type="ECO:0000256" key="11">
    <source>
        <dbReference type="ARBA" id="ARBA00022932"/>
    </source>
</evidence>
<dbReference type="GO" id="GO:0006302">
    <property type="term" value="P:double-strand break repair"/>
    <property type="evidence" value="ECO:0007669"/>
    <property type="project" value="TreeGrafter"/>
</dbReference>
<evidence type="ECO:0000259" key="17">
    <source>
        <dbReference type="SMART" id="SM00474"/>
    </source>
</evidence>
<reference evidence="20 21" key="1">
    <citation type="submission" date="2016-11" db="EMBL/GenBank/DDBJ databases">
        <authorList>
            <person name="Jaros S."/>
            <person name="Januszkiewicz K."/>
            <person name="Wedrychowicz H."/>
        </authorList>
    </citation>
    <scope>NUCLEOTIDE SEQUENCE [LARGE SCALE GENOMIC DNA]</scope>
    <source>
        <strain evidence="20 21">CGMCC 1.12213</strain>
    </source>
</reference>
<dbReference type="InterPro" id="IPR029060">
    <property type="entry name" value="PIN-like_dom_sf"/>
</dbReference>
<dbReference type="PRINTS" id="PR00868">
    <property type="entry name" value="DNAPOLI"/>
</dbReference>
<keyword evidence="13 16" id="KW-0234">DNA repair</keyword>
<dbReference type="FunFam" id="1.10.150.20:FF:000002">
    <property type="entry name" value="DNA polymerase I"/>
    <property type="match status" value="1"/>
</dbReference>
<evidence type="ECO:0000256" key="10">
    <source>
        <dbReference type="ARBA" id="ARBA00022839"/>
    </source>
</evidence>
<dbReference type="CDD" id="cd06139">
    <property type="entry name" value="DNA_polA_I_Ecoli_like_exo"/>
    <property type="match status" value="1"/>
</dbReference>
<dbReference type="Gene3D" id="3.30.420.10">
    <property type="entry name" value="Ribonuclease H-like superfamily/Ribonuclease H"/>
    <property type="match status" value="1"/>
</dbReference>
<keyword evidence="7" id="KW-0540">Nuclease</keyword>
<dbReference type="Pfam" id="PF01367">
    <property type="entry name" value="5_3_exonuc"/>
    <property type="match status" value="1"/>
</dbReference>
<dbReference type="PANTHER" id="PTHR10133">
    <property type="entry name" value="DNA POLYMERASE I"/>
    <property type="match status" value="1"/>
</dbReference>
<dbReference type="eggNOG" id="COG0258">
    <property type="taxonomic scope" value="Bacteria"/>
</dbReference>
<dbReference type="STRING" id="1178825.SAMN05216261_1766"/>
<dbReference type="InterPro" id="IPR036279">
    <property type="entry name" value="5-3_exonuclease_C_sf"/>
</dbReference>
<evidence type="ECO:0000256" key="6">
    <source>
        <dbReference type="ARBA" id="ARBA00022705"/>
    </source>
</evidence>
<accession>A0A1M6DV34</accession>
<dbReference type="InterPro" id="IPR001098">
    <property type="entry name" value="DNA-dir_DNA_pol_A_palm_dom"/>
</dbReference>
<dbReference type="GO" id="GO:0003677">
    <property type="term" value="F:DNA binding"/>
    <property type="evidence" value="ECO:0007669"/>
    <property type="project" value="UniProtKB-UniRule"/>
</dbReference>
<dbReference type="InterPro" id="IPR002298">
    <property type="entry name" value="DNA_polymerase_A"/>
</dbReference>
<dbReference type="InterPro" id="IPR020046">
    <property type="entry name" value="5-3_exonucl_a-hlix_arch_N"/>
</dbReference>
<evidence type="ECO:0000256" key="2">
    <source>
        <dbReference type="ARBA" id="ARBA00012417"/>
    </source>
</evidence>
<feature type="domain" description="5'-3' exonuclease" evidence="18">
    <location>
        <begin position="5"/>
        <end position="265"/>
    </location>
</feature>
<dbReference type="InterPro" id="IPR008918">
    <property type="entry name" value="HhH2"/>
</dbReference>
<dbReference type="Gene3D" id="1.10.150.20">
    <property type="entry name" value="5' to 3' exonuclease, C-terminal subdomain"/>
    <property type="match status" value="2"/>
</dbReference>
<dbReference type="InterPro" id="IPR002562">
    <property type="entry name" value="3'-5'_exonuclease_dom"/>
</dbReference>